<dbReference type="Gene3D" id="1.20.1250.20">
    <property type="entry name" value="MFS general substrate transporter like domains"/>
    <property type="match status" value="1"/>
</dbReference>
<organism evidence="7 8">
    <name type="scientific">Ascaris lumbricoides</name>
    <name type="common">Giant roundworm</name>
    <dbReference type="NCBI Taxonomy" id="6252"/>
    <lineage>
        <taxon>Eukaryota</taxon>
        <taxon>Metazoa</taxon>
        <taxon>Ecdysozoa</taxon>
        <taxon>Nematoda</taxon>
        <taxon>Chromadorea</taxon>
        <taxon>Rhabditida</taxon>
        <taxon>Spirurina</taxon>
        <taxon>Ascaridomorpha</taxon>
        <taxon>Ascaridoidea</taxon>
        <taxon>Ascarididae</taxon>
        <taxon>Ascaris</taxon>
    </lineage>
</organism>
<dbReference type="GO" id="GO:0005765">
    <property type="term" value="C:lysosomal membrane"/>
    <property type="evidence" value="ECO:0007669"/>
    <property type="project" value="TreeGrafter"/>
</dbReference>
<keyword evidence="7" id="KW-1185">Reference proteome</keyword>
<dbReference type="InterPro" id="IPR036259">
    <property type="entry name" value="MFS_trans_sf"/>
</dbReference>
<dbReference type="InterPro" id="IPR011701">
    <property type="entry name" value="MFS"/>
</dbReference>
<dbReference type="Proteomes" id="UP000036681">
    <property type="component" value="Unplaced"/>
</dbReference>
<dbReference type="AlphaFoldDB" id="A0A0M3IVZ1"/>
<keyword evidence="2" id="KW-0813">Transport</keyword>
<reference evidence="8" key="1">
    <citation type="submission" date="2017-02" db="UniProtKB">
        <authorList>
            <consortium name="WormBaseParasite"/>
        </authorList>
    </citation>
    <scope>IDENTIFICATION</scope>
</reference>
<protein>
    <submittedName>
        <fullName evidence="8">MFS domain-containing protein</fullName>
    </submittedName>
</protein>
<accession>A0A0M3IVZ1</accession>
<dbReference type="PANTHER" id="PTHR23510:SF3">
    <property type="entry name" value="MAJOR FACILITATOR SUPERFAMILY DOMAIN-CONTAINING PROTEIN 8"/>
    <property type="match status" value="1"/>
</dbReference>
<comment type="subcellular location">
    <subcellularLocation>
        <location evidence="1">Endomembrane system</location>
        <topology evidence="1">Multi-pass membrane protein</topology>
    </subcellularLocation>
</comment>
<dbReference type="PANTHER" id="PTHR23510">
    <property type="entry name" value="INNER MEMBRANE TRANSPORT PROTEIN YAJR"/>
    <property type="match status" value="1"/>
</dbReference>
<sequence>MQTCISLAGLQQHIAWGRLLPVGYSDSGIRRQCQRRNRLVVLDEDADLHFFGWITAAYSLGQIIASWVFGFWNQKTMSTTQPACCGLAFMALGNTLYAILPQLPIHHKWLMLFARLLVGFGSGNLTVLRTYCAMASVQKDRAKAMSLAVGSFVLGLSIGPAIQDEERHDFRARSTIRKHELVRKSVFEHCGTTSIG</sequence>
<proteinExistence type="predicted"/>
<evidence type="ECO:0000313" key="7">
    <source>
        <dbReference type="Proteomes" id="UP000036681"/>
    </source>
</evidence>
<evidence type="ECO:0000256" key="2">
    <source>
        <dbReference type="ARBA" id="ARBA00022448"/>
    </source>
</evidence>
<feature type="transmembrane region" description="Helical" evidence="6">
    <location>
        <begin position="50"/>
        <end position="72"/>
    </location>
</feature>
<dbReference type="GO" id="GO:0022857">
    <property type="term" value="F:transmembrane transporter activity"/>
    <property type="evidence" value="ECO:0007669"/>
    <property type="project" value="InterPro"/>
</dbReference>
<evidence type="ECO:0000256" key="1">
    <source>
        <dbReference type="ARBA" id="ARBA00004127"/>
    </source>
</evidence>
<evidence type="ECO:0000313" key="8">
    <source>
        <dbReference type="WBParaSite" id="ALUE_0002291901-mRNA-1"/>
    </source>
</evidence>
<dbReference type="GO" id="GO:0012505">
    <property type="term" value="C:endomembrane system"/>
    <property type="evidence" value="ECO:0007669"/>
    <property type="project" value="UniProtKB-SubCell"/>
</dbReference>
<dbReference type="SUPFAM" id="SSF103473">
    <property type="entry name" value="MFS general substrate transporter"/>
    <property type="match status" value="1"/>
</dbReference>
<keyword evidence="3 6" id="KW-0812">Transmembrane</keyword>
<feature type="transmembrane region" description="Helical" evidence="6">
    <location>
        <begin position="84"/>
        <end position="103"/>
    </location>
</feature>
<evidence type="ECO:0000256" key="6">
    <source>
        <dbReference type="SAM" id="Phobius"/>
    </source>
</evidence>
<name>A0A0M3IVZ1_ASCLU</name>
<dbReference type="WBParaSite" id="ALUE_0002291901-mRNA-1">
    <property type="protein sequence ID" value="ALUE_0002291901-mRNA-1"/>
    <property type="gene ID" value="ALUE_0002291901"/>
</dbReference>
<evidence type="ECO:0000256" key="4">
    <source>
        <dbReference type="ARBA" id="ARBA00022989"/>
    </source>
</evidence>
<dbReference type="InterPro" id="IPR051068">
    <property type="entry name" value="MFS_Domain-Containing_Protein"/>
</dbReference>
<evidence type="ECO:0000256" key="5">
    <source>
        <dbReference type="ARBA" id="ARBA00023136"/>
    </source>
</evidence>
<keyword evidence="4 6" id="KW-1133">Transmembrane helix</keyword>
<feature type="transmembrane region" description="Helical" evidence="6">
    <location>
        <begin position="109"/>
        <end position="132"/>
    </location>
</feature>
<feature type="transmembrane region" description="Helical" evidence="6">
    <location>
        <begin position="144"/>
        <end position="162"/>
    </location>
</feature>
<keyword evidence="5 6" id="KW-0472">Membrane</keyword>
<evidence type="ECO:0000256" key="3">
    <source>
        <dbReference type="ARBA" id="ARBA00022692"/>
    </source>
</evidence>
<dbReference type="Pfam" id="PF07690">
    <property type="entry name" value="MFS_1"/>
    <property type="match status" value="1"/>
</dbReference>